<dbReference type="EMBL" id="VNJJ01000012">
    <property type="protein sequence ID" value="TVX97317.1"/>
    <property type="molecule type" value="Genomic_DNA"/>
</dbReference>
<organism evidence="1 2">
    <name type="scientific">Cohnella terricola</name>
    <dbReference type="NCBI Taxonomy" id="1289167"/>
    <lineage>
        <taxon>Bacteria</taxon>
        <taxon>Bacillati</taxon>
        <taxon>Bacillota</taxon>
        <taxon>Bacilli</taxon>
        <taxon>Bacillales</taxon>
        <taxon>Paenibacillaceae</taxon>
        <taxon>Cohnella</taxon>
    </lineage>
</organism>
<evidence type="ECO:0000313" key="1">
    <source>
        <dbReference type="EMBL" id="TVX97317.1"/>
    </source>
</evidence>
<dbReference type="RefSeq" id="WP_144705186.1">
    <property type="nucleotide sequence ID" value="NZ_VNJJ01000012.1"/>
</dbReference>
<dbReference type="SUPFAM" id="SSF56059">
    <property type="entry name" value="Glutathione synthetase ATP-binding domain-like"/>
    <property type="match status" value="1"/>
</dbReference>
<accession>A0A559JBT7</accession>
<protein>
    <submittedName>
        <fullName evidence="1">YheC/YheD family protein</fullName>
    </submittedName>
</protein>
<dbReference type="OrthoDB" id="7869153at2"/>
<dbReference type="Pfam" id="PF14398">
    <property type="entry name" value="ATPgrasp_YheCD"/>
    <property type="match status" value="1"/>
</dbReference>
<keyword evidence="2" id="KW-1185">Reference proteome</keyword>
<sequence length="398" mass="44252">MPDTSPVSDINRVHTARSSFGILICEREGYPPFAESSYLKRLSLLGPALGLQTFAFDPLTWDQEDDSVKCWSWNSRMRKWEASRRKFPDIAYDRAWPETKEEKRRYRLAMGRIRAYRRFVLLSGNLPHKAKVYEMLARDREIAAIIPPTVRYRGPSSLASWLQKHRPGVFLKPIAGSQGKRVVAVVQAADGTVELTGRHGDNRPLFRSCASETEALNRLNKWIGGRTYIMQPLLNLRGNSGEAFDLRVLMQKDSNGRWSLTGAAARIGAPGSVTANLHGGGTATAAAETLVSLFGRPRGNELIQEIDKFSYLIAVRLEQSFGRFAEIGLDYGIERNGKLWFLEANSKPGRAAMIPVGRDAAIAAAAQPLSYAKFILLRLATTDARRLPRESAALHLGG</sequence>
<gene>
    <name evidence="1" type="ORF">FPZ45_18425</name>
</gene>
<dbReference type="AlphaFoldDB" id="A0A559JBT7"/>
<comment type="caution">
    <text evidence="1">The sequence shown here is derived from an EMBL/GenBank/DDBJ whole genome shotgun (WGS) entry which is preliminary data.</text>
</comment>
<dbReference type="InterPro" id="IPR026838">
    <property type="entry name" value="YheC/D"/>
</dbReference>
<dbReference type="Gene3D" id="3.30.470.20">
    <property type="entry name" value="ATP-grasp fold, B domain"/>
    <property type="match status" value="1"/>
</dbReference>
<proteinExistence type="predicted"/>
<dbReference type="Proteomes" id="UP000316330">
    <property type="component" value="Unassembled WGS sequence"/>
</dbReference>
<evidence type="ECO:0000313" key="2">
    <source>
        <dbReference type="Proteomes" id="UP000316330"/>
    </source>
</evidence>
<name>A0A559JBT7_9BACL</name>
<reference evidence="1 2" key="1">
    <citation type="submission" date="2019-07" db="EMBL/GenBank/DDBJ databases">
        <authorList>
            <person name="Kim J."/>
        </authorList>
    </citation>
    <scope>NUCLEOTIDE SEQUENCE [LARGE SCALE GENOMIC DNA]</scope>
    <source>
        <strain evidence="1 2">G13</strain>
    </source>
</reference>